<feature type="domain" description="MHD2" evidence="10">
    <location>
        <begin position="1009"/>
        <end position="1118"/>
    </location>
</feature>
<organism evidence="11 12">
    <name type="scientific">Arctia plantaginis</name>
    <name type="common">Wood tiger moth</name>
    <name type="synonym">Phalaena plantaginis</name>
    <dbReference type="NCBI Taxonomy" id="874455"/>
    <lineage>
        <taxon>Eukaryota</taxon>
        <taxon>Metazoa</taxon>
        <taxon>Ecdysozoa</taxon>
        <taxon>Arthropoda</taxon>
        <taxon>Hexapoda</taxon>
        <taxon>Insecta</taxon>
        <taxon>Pterygota</taxon>
        <taxon>Neoptera</taxon>
        <taxon>Endopterygota</taxon>
        <taxon>Lepidoptera</taxon>
        <taxon>Glossata</taxon>
        <taxon>Ditrysia</taxon>
        <taxon>Noctuoidea</taxon>
        <taxon>Erebidae</taxon>
        <taxon>Arctiinae</taxon>
        <taxon>Arctia</taxon>
    </lineage>
</organism>
<evidence type="ECO:0000256" key="7">
    <source>
        <dbReference type="SAM" id="MobiDB-lite"/>
    </source>
</evidence>
<dbReference type="PANTHER" id="PTHR45999:SF4">
    <property type="entry name" value="UNC-13-4A, ISOFORM B"/>
    <property type="match status" value="1"/>
</dbReference>
<feature type="region of interest" description="Disordered" evidence="7">
    <location>
        <begin position="22"/>
        <end position="56"/>
    </location>
</feature>
<dbReference type="Proteomes" id="UP000494106">
    <property type="component" value="Unassembled WGS sequence"/>
</dbReference>
<keyword evidence="5" id="KW-0963">Cytoplasm</keyword>
<keyword evidence="4" id="KW-0268">Exocytosis</keyword>
<evidence type="ECO:0000256" key="2">
    <source>
        <dbReference type="ARBA" id="ARBA00004603"/>
    </source>
</evidence>
<gene>
    <name evidence="11" type="ORF">APLA_LOCUS13110</name>
</gene>
<comment type="caution">
    <text evidence="11">The sequence shown here is derived from an EMBL/GenBank/DDBJ whole genome shotgun (WGS) entry which is preliminary data.</text>
</comment>
<name>A0A8S1B4L8_ARCPL</name>
<evidence type="ECO:0000256" key="4">
    <source>
        <dbReference type="ARBA" id="ARBA00022483"/>
    </source>
</evidence>
<feature type="region of interest" description="Disordered" evidence="7">
    <location>
        <begin position="79"/>
        <end position="99"/>
    </location>
</feature>
<dbReference type="CDD" id="cd04009">
    <property type="entry name" value="C2B_Munc13-like"/>
    <property type="match status" value="1"/>
</dbReference>
<feature type="domain" description="C2" evidence="8">
    <location>
        <begin position="1130"/>
        <end position="1257"/>
    </location>
</feature>
<feature type="domain" description="C2" evidence="8">
    <location>
        <begin position="248"/>
        <end position="440"/>
    </location>
</feature>
<evidence type="ECO:0000256" key="5">
    <source>
        <dbReference type="ARBA" id="ARBA00022490"/>
    </source>
</evidence>
<evidence type="ECO:0000256" key="1">
    <source>
        <dbReference type="ARBA" id="ARBA00004496"/>
    </source>
</evidence>
<evidence type="ECO:0000313" key="12">
    <source>
        <dbReference type="Proteomes" id="UP000494106"/>
    </source>
</evidence>
<dbReference type="SMART" id="SM00239">
    <property type="entry name" value="C2"/>
    <property type="match status" value="2"/>
</dbReference>
<dbReference type="InterPro" id="IPR014772">
    <property type="entry name" value="Munc13_dom-2"/>
</dbReference>
<reference evidence="11 12" key="1">
    <citation type="submission" date="2020-04" db="EMBL/GenBank/DDBJ databases">
        <authorList>
            <person name="Wallbank WR R."/>
            <person name="Pardo Diaz C."/>
            <person name="Kozak K."/>
            <person name="Martin S."/>
            <person name="Jiggins C."/>
            <person name="Moest M."/>
            <person name="Warren A I."/>
            <person name="Byers J.R.P. K."/>
            <person name="Montejo-Kovacevich G."/>
            <person name="Yen C E."/>
        </authorList>
    </citation>
    <scope>NUCLEOTIDE SEQUENCE [LARGE SCALE GENOMIC DNA]</scope>
</reference>
<dbReference type="PROSITE" id="PS50004">
    <property type="entry name" value="C2"/>
    <property type="match status" value="2"/>
</dbReference>
<dbReference type="PANTHER" id="PTHR45999">
    <property type="entry name" value="UNC-13-4A, ISOFORM B"/>
    <property type="match status" value="1"/>
</dbReference>
<evidence type="ECO:0000259" key="9">
    <source>
        <dbReference type="PROSITE" id="PS51258"/>
    </source>
</evidence>
<protein>
    <recommendedName>
        <fullName evidence="13">BAI1-associated protein 3</fullName>
    </recommendedName>
</protein>
<evidence type="ECO:0000256" key="6">
    <source>
        <dbReference type="ARBA" id="ARBA00022753"/>
    </source>
</evidence>
<evidence type="ECO:0000313" key="11">
    <source>
        <dbReference type="EMBL" id="CAB3251574.1"/>
    </source>
</evidence>
<dbReference type="EMBL" id="CADEBC010000550">
    <property type="protein sequence ID" value="CAB3251574.1"/>
    <property type="molecule type" value="Genomic_DNA"/>
</dbReference>
<dbReference type="InterPro" id="IPR035892">
    <property type="entry name" value="C2_domain_sf"/>
</dbReference>
<dbReference type="InterPro" id="IPR014770">
    <property type="entry name" value="Munc13_1"/>
</dbReference>
<sequence>MSFLTSLGQYVAGMADSVAGLALSPRRAPPSRHRSAEESQPQPPQPSTATMRGFPRVVPTEGASALSARRRTLDCLAPAQAPRRGGSLRVPRHQQPPEKPTMAFCKRRLSWPEVDNSVNSGRSSPLASQWLDVNKNRRDDCRVKAADEGVQDTDGSYFESFTALAWRQENRRLAALRLAEARAERPPPAPHDLGLPSVSAQLSHKEHEHLYTEVLYCIENAVGAPAPDGQFAAYKEEVIEHARQAFRVSHEVHARALRSAGSERPPTVVLGCTVLEADGLEAKDANGFSDPYCMLGIQPASLPASPRASEDEGRKHGFRLSFKRRDGRQHRDSLGRLPARYIRATSVRPHTLSPKWNETFKFDIDDISSDVLHLDIWDHDDESSVLDAVSRLNEVRGVRGLGRFFKQVCQSARQGSQDDFLGCVNIPLREIPSTGVEAWYKLEARSQRSSVQGRIRLRLWLSAREAGRHDDDNWQQVRQHERLFGVLLAHEVETAGIAASNAEGESSSLFEGELCGAAQTLLHQHAIQGDLSALQAAIARFAAACRLNGDAPLDPKYMYKLLTELERAWCACEAISGSGSGDSGSGASRDEERWLADCFCEFVERALHQLRLHRDLYPVLHQYSLNKLEYLLRCLNHLSQMKAFWRCCPFNKEIRQVSDIVSSLRKGTAEWYEALCAQDTESERGEDLVNLITLVQIDLQQGLTYYHPLFETTNNVHYFSVVFTQIDKMVSEDVRQCMQHWLIEGWCGVVEENIFDEQLNPICVMTTAKTLPFEVLSAVRELCAAAALAPQPHPHSHAPHVPHDPPPQLLDAYQWFEPLIDRWLAVTKTMALQRVRAAVELDLLSNKLFADRPVEGEHLVKHSTSSVDTAACLYHMRLVWRAIGGAEEGTAGGGLRLLEAACATALHYADLVHGALADQGYYDNHGQNKTTEEICTIVNNLEYVRRSLGEYDDDHIANDENARQLVRGALGTLDARSSRAASPLAARARPPLRKAVFHLAWSPDTLPTPQAITPLLEFLDQHLSSLNTWLLPRAFSRALAGCWSGVLKEMSAQADAGGAERPRVYHHRLREALDLLADFFHAEGKGLPMSEVHNAEWSRVEQRMEYHQAPTEKLLELWLADRLTEQSRTPLPSPYGSILVRVYFNHDSLCVEVLSARDVIPLDPNGLSDPFVVLELLPKRLFPKAHEQSTNVQKKTLNPVWDECFEFAVSLDACRCSGAALALSVWDRDVLTADDFAGEAFVGLARVPGVNSHAPPDPLRPLELPLMQLHDRGHPILQILESRTTDKLANDFVKKQKLRFADQ</sequence>
<comment type="subcellular location">
    <subcellularLocation>
        <location evidence="1">Cytoplasm</location>
    </subcellularLocation>
    <subcellularLocation>
        <location evidence="2">Late endosome</location>
    </subcellularLocation>
</comment>
<keyword evidence="6" id="KW-0967">Endosome</keyword>
<dbReference type="Gene3D" id="1.20.58.1100">
    <property type="match status" value="1"/>
</dbReference>
<dbReference type="Gene3D" id="2.60.40.150">
    <property type="entry name" value="C2 domain"/>
    <property type="match status" value="2"/>
</dbReference>
<dbReference type="InterPro" id="IPR000008">
    <property type="entry name" value="C2_dom"/>
</dbReference>
<dbReference type="Pfam" id="PF00168">
    <property type="entry name" value="C2"/>
    <property type="match status" value="3"/>
</dbReference>
<feature type="domain" description="MHD1" evidence="9">
    <location>
        <begin position="773"/>
        <end position="912"/>
    </location>
</feature>
<proteinExistence type="inferred from homology"/>
<dbReference type="InterPro" id="IPR052095">
    <property type="entry name" value="UNC-13_domain"/>
</dbReference>
<comment type="similarity">
    <text evidence="3">Belongs to the unc-13 family.</text>
</comment>
<dbReference type="PROSITE" id="PS51259">
    <property type="entry name" value="MHD2"/>
    <property type="match status" value="1"/>
</dbReference>
<dbReference type="GO" id="GO:0006887">
    <property type="term" value="P:exocytosis"/>
    <property type="evidence" value="ECO:0007669"/>
    <property type="project" value="UniProtKB-KW"/>
</dbReference>
<dbReference type="Gene3D" id="1.10.357.50">
    <property type="match status" value="1"/>
</dbReference>
<evidence type="ECO:0000259" key="10">
    <source>
        <dbReference type="PROSITE" id="PS51259"/>
    </source>
</evidence>
<dbReference type="PROSITE" id="PS51258">
    <property type="entry name" value="MHD1"/>
    <property type="match status" value="1"/>
</dbReference>
<dbReference type="GO" id="GO:0099503">
    <property type="term" value="C:secretory vesicle"/>
    <property type="evidence" value="ECO:0007669"/>
    <property type="project" value="TreeGrafter"/>
</dbReference>
<dbReference type="SUPFAM" id="SSF49562">
    <property type="entry name" value="C2 domain (Calcium/lipid-binding domain, CaLB)"/>
    <property type="match status" value="2"/>
</dbReference>
<evidence type="ECO:0000256" key="3">
    <source>
        <dbReference type="ARBA" id="ARBA00005823"/>
    </source>
</evidence>
<evidence type="ECO:0000259" key="8">
    <source>
        <dbReference type="PROSITE" id="PS50004"/>
    </source>
</evidence>
<accession>A0A8S1B4L8</accession>
<dbReference type="OrthoDB" id="7976202at2759"/>
<evidence type="ECO:0008006" key="13">
    <source>
        <dbReference type="Google" id="ProtNLM"/>
    </source>
</evidence>
<dbReference type="GO" id="GO:0005770">
    <property type="term" value="C:late endosome"/>
    <property type="evidence" value="ECO:0007669"/>
    <property type="project" value="UniProtKB-SubCell"/>
</dbReference>
<keyword evidence="12" id="KW-1185">Reference proteome</keyword>
<dbReference type="CDD" id="cd08676">
    <property type="entry name" value="C2A_Munc13-like"/>
    <property type="match status" value="1"/>
</dbReference>